<sequence length="72" mass="8367">MILIKSLLIVLCSFVYLFSFQITFVNIYLFKTYIMEDFPISQIFQALQVGNPNKTSLGFNDDIFFVIVIETT</sequence>
<reference evidence="2 3" key="1">
    <citation type="journal article" date="2013" name="Curr. Biol.">
        <title>The Genome of the Foraminiferan Reticulomyxa filosa.</title>
        <authorList>
            <person name="Glockner G."/>
            <person name="Hulsmann N."/>
            <person name="Schleicher M."/>
            <person name="Noegel A.A."/>
            <person name="Eichinger L."/>
            <person name="Gallinger C."/>
            <person name="Pawlowski J."/>
            <person name="Sierra R."/>
            <person name="Euteneuer U."/>
            <person name="Pillet L."/>
            <person name="Moustafa A."/>
            <person name="Platzer M."/>
            <person name="Groth M."/>
            <person name="Szafranski K."/>
            <person name="Schliwa M."/>
        </authorList>
    </citation>
    <scope>NUCLEOTIDE SEQUENCE [LARGE SCALE GENOMIC DNA]</scope>
</reference>
<protein>
    <submittedName>
        <fullName evidence="2">Uncharacterized protein</fullName>
    </submittedName>
</protein>
<evidence type="ECO:0000313" key="3">
    <source>
        <dbReference type="Proteomes" id="UP000023152"/>
    </source>
</evidence>
<dbReference type="Proteomes" id="UP000023152">
    <property type="component" value="Unassembled WGS sequence"/>
</dbReference>
<dbReference type="AlphaFoldDB" id="X6P637"/>
<feature type="transmembrane region" description="Helical" evidence="1">
    <location>
        <begin position="6"/>
        <end position="30"/>
    </location>
</feature>
<name>X6P637_RETFI</name>
<keyword evidence="1" id="KW-0472">Membrane</keyword>
<proteinExistence type="predicted"/>
<keyword evidence="1" id="KW-1133">Transmembrane helix</keyword>
<gene>
    <name evidence="2" type="ORF">RFI_03117</name>
</gene>
<organism evidence="2 3">
    <name type="scientific">Reticulomyxa filosa</name>
    <dbReference type="NCBI Taxonomy" id="46433"/>
    <lineage>
        <taxon>Eukaryota</taxon>
        <taxon>Sar</taxon>
        <taxon>Rhizaria</taxon>
        <taxon>Retaria</taxon>
        <taxon>Foraminifera</taxon>
        <taxon>Monothalamids</taxon>
        <taxon>Reticulomyxidae</taxon>
        <taxon>Reticulomyxa</taxon>
    </lineage>
</organism>
<keyword evidence="3" id="KW-1185">Reference proteome</keyword>
<keyword evidence="1" id="KW-0812">Transmembrane</keyword>
<evidence type="ECO:0000313" key="2">
    <source>
        <dbReference type="EMBL" id="ETO33980.1"/>
    </source>
</evidence>
<evidence type="ECO:0000256" key="1">
    <source>
        <dbReference type="SAM" id="Phobius"/>
    </source>
</evidence>
<dbReference type="EMBL" id="ASPP01002976">
    <property type="protein sequence ID" value="ETO33980.1"/>
    <property type="molecule type" value="Genomic_DNA"/>
</dbReference>
<comment type="caution">
    <text evidence="2">The sequence shown here is derived from an EMBL/GenBank/DDBJ whole genome shotgun (WGS) entry which is preliminary data.</text>
</comment>
<accession>X6P637</accession>